<dbReference type="SUPFAM" id="SSF52172">
    <property type="entry name" value="CheY-like"/>
    <property type="match status" value="1"/>
</dbReference>
<gene>
    <name evidence="6" type="ORF">B5P45_11330</name>
</gene>
<dbReference type="GO" id="GO:0003677">
    <property type="term" value="F:DNA binding"/>
    <property type="evidence" value="ECO:0007669"/>
    <property type="project" value="UniProtKB-KW"/>
</dbReference>
<dbReference type="GO" id="GO:0006355">
    <property type="term" value="P:regulation of DNA-templated transcription"/>
    <property type="evidence" value="ECO:0007669"/>
    <property type="project" value="InterPro"/>
</dbReference>
<dbReference type="KEGG" id="pht:BLM14_25200"/>
<dbReference type="Pfam" id="PF00072">
    <property type="entry name" value="Response_reg"/>
    <property type="match status" value="1"/>
</dbReference>
<feature type="domain" description="HTH luxR-type" evidence="4">
    <location>
        <begin position="145"/>
        <end position="210"/>
    </location>
</feature>
<dbReference type="InterPro" id="IPR039420">
    <property type="entry name" value="WalR-like"/>
</dbReference>
<dbReference type="OrthoDB" id="9782896at2"/>
<name>A0A2N9VYA7_9HYPH</name>
<dbReference type="InterPro" id="IPR011006">
    <property type="entry name" value="CheY-like_superfamily"/>
</dbReference>
<dbReference type="InterPro" id="IPR058245">
    <property type="entry name" value="NreC/VraR/RcsB-like_REC"/>
</dbReference>
<dbReference type="PROSITE" id="PS00622">
    <property type="entry name" value="HTH_LUXR_1"/>
    <property type="match status" value="1"/>
</dbReference>
<evidence type="ECO:0000256" key="1">
    <source>
        <dbReference type="ARBA" id="ARBA00022553"/>
    </source>
</evidence>
<dbReference type="PRINTS" id="PR00038">
    <property type="entry name" value="HTHLUXR"/>
</dbReference>
<dbReference type="PROSITE" id="PS50110">
    <property type="entry name" value="RESPONSE_REGULATORY"/>
    <property type="match status" value="1"/>
</dbReference>
<organism evidence="6 7">
    <name type="scientific">Phyllobacterium zundukense</name>
    <dbReference type="NCBI Taxonomy" id="1867719"/>
    <lineage>
        <taxon>Bacteria</taxon>
        <taxon>Pseudomonadati</taxon>
        <taxon>Pseudomonadota</taxon>
        <taxon>Alphaproteobacteria</taxon>
        <taxon>Hyphomicrobiales</taxon>
        <taxon>Phyllobacteriaceae</taxon>
        <taxon>Phyllobacterium</taxon>
    </lineage>
</organism>
<sequence>MTAASVIIADDHDLARSGIAAILATSDKLQVVGQAKNGVEAIEYCTLLRPNLILLDIRMVPVNGLEAASEIRKIAPDTKIIMLTMHESIDYLSAAIKAGASGYLLKDVSRESLLRTINIVLEGQAFFDAELMQKMLTRITREPSAETTIARLTNREREILCSLTTGETNKEIARTLSISPGTVKVHVERVLRKLGVSDRTQAAVLAIQAGLLDRMSSERKY</sequence>
<dbReference type="PROSITE" id="PS50043">
    <property type="entry name" value="HTH_LUXR_2"/>
    <property type="match status" value="1"/>
</dbReference>
<dbReference type="InterPro" id="IPR016032">
    <property type="entry name" value="Sig_transdc_resp-reg_C-effctor"/>
</dbReference>
<dbReference type="PANTHER" id="PTHR43214">
    <property type="entry name" value="TWO-COMPONENT RESPONSE REGULATOR"/>
    <property type="match status" value="1"/>
</dbReference>
<proteinExistence type="predicted"/>
<evidence type="ECO:0000313" key="7">
    <source>
        <dbReference type="Proteomes" id="UP000232163"/>
    </source>
</evidence>
<comment type="caution">
    <text evidence="6">The sequence shown here is derived from an EMBL/GenBank/DDBJ whole genome shotgun (WGS) entry which is preliminary data.</text>
</comment>
<keyword evidence="2 6" id="KW-0238">DNA-binding</keyword>
<dbReference type="Proteomes" id="UP000232163">
    <property type="component" value="Unassembled WGS sequence"/>
</dbReference>
<dbReference type="CDD" id="cd06170">
    <property type="entry name" value="LuxR_C_like"/>
    <property type="match status" value="1"/>
</dbReference>
<dbReference type="SMART" id="SM00421">
    <property type="entry name" value="HTH_LUXR"/>
    <property type="match status" value="1"/>
</dbReference>
<evidence type="ECO:0000259" key="4">
    <source>
        <dbReference type="PROSITE" id="PS50043"/>
    </source>
</evidence>
<dbReference type="Pfam" id="PF00196">
    <property type="entry name" value="GerE"/>
    <property type="match status" value="1"/>
</dbReference>
<feature type="domain" description="Response regulatory" evidence="5">
    <location>
        <begin position="5"/>
        <end position="121"/>
    </location>
</feature>
<dbReference type="Gene3D" id="3.40.50.2300">
    <property type="match status" value="1"/>
</dbReference>
<dbReference type="GO" id="GO:0000160">
    <property type="term" value="P:phosphorelay signal transduction system"/>
    <property type="evidence" value="ECO:0007669"/>
    <property type="project" value="InterPro"/>
</dbReference>
<evidence type="ECO:0000313" key="6">
    <source>
        <dbReference type="EMBL" id="PIO44475.1"/>
    </source>
</evidence>
<dbReference type="RefSeq" id="WP_100002941.1">
    <property type="nucleotide sequence ID" value="NZ_CP017943.1"/>
</dbReference>
<evidence type="ECO:0000256" key="3">
    <source>
        <dbReference type="PROSITE-ProRule" id="PRU00169"/>
    </source>
</evidence>
<dbReference type="InterPro" id="IPR000792">
    <property type="entry name" value="Tscrpt_reg_LuxR_C"/>
</dbReference>
<dbReference type="SUPFAM" id="SSF46894">
    <property type="entry name" value="C-terminal effector domain of the bipartite response regulators"/>
    <property type="match status" value="1"/>
</dbReference>
<dbReference type="SMART" id="SM00448">
    <property type="entry name" value="REC"/>
    <property type="match status" value="1"/>
</dbReference>
<evidence type="ECO:0000259" key="5">
    <source>
        <dbReference type="PROSITE" id="PS50110"/>
    </source>
</evidence>
<keyword evidence="1 3" id="KW-0597">Phosphoprotein</keyword>
<dbReference type="InterPro" id="IPR001789">
    <property type="entry name" value="Sig_transdc_resp-reg_receiver"/>
</dbReference>
<reference evidence="7" key="1">
    <citation type="journal article" date="2017" name="Int J Environ Stud">
        <title>Does the Miocene-Pliocene relict legume Oxytropis triphylla form nitrogen-fixing nodules with a combination of bacterial strains?</title>
        <authorList>
            <person name="Safronova V."/>
            <person name="Belimov A."/>
            <person name="Sazanova A."/>
            <person name="Kuznetsova I."/>
            <person name="Popova J."/>
            <person name="Andronov E."/>
            <person name="Verkhozina A."/>
            <person name="Tikhonovich I."/>
        </authorList>
    </citation>
    <scope>NUCLEOTIDE SEQUENCE [LARGE SCALE GENOMIC DNA]</scope>
    <source>
        <strain evidence="7">Tri-38</strain>
    </source>
</reference>
<keyword evidence="7" id="KW-1185">Reference proteome</keyword>
<accession>A0A2N9VYA7</accession>
<feature type="modified residue" description="4-aspartylphosphate" evidence="3">
    <location>
        <position position="56"/>
    </location>
</feature>
<dbReference type="EMBL" id="MZMT01000028">
    <property type="protein sequence ID" value="PIO44475.1"/>
    <property type="molecule type" value="Genomic_DNA"/>
</dbReference>
<dbReference type="CDD" id="cd17535">
    <property type="entry name" value="REC_NarL-like"/>
    <property type="match status" value="1"/>
</dbReference>
<protein>
    <submittedName>
        <fullName evidence="6">DNA-binding response regulator</fullName>
    </submittedName>
</protein>
<dbReference type="AlphaFoldDB" id="A0A2N9VYA7"/>
<evidence type="ECO:0000256" key="2">
    <source>
        <dbReference type="ARBA" id="ARBA00023125"/>
    </source>
</evidence>